<dbReference type="GO" id="GO:0004803">
    <property type="term" value="F:transposase activity"/>
    <property type="evidence" value="ECO:0007669"/>
    <property type="project" value="InterPro"/>
</dbReference>
<dbReference type="Proteomes" id="UP000375525">
    <property type="component" value="Unassembled WGS sequence"/>
</dbReference>
<dbReference type="InterPro" id="IPR002513">
    <property type="entry name" value="Tn3_Tnp_DDE_dom"/>
</dbReference>
<protein>
    <recommendedName>
        <fullName evidence="1">Tn3 transposase DDE domain-containing protein</fullName>
    </recommendedName>
</protein>
<evidence type="ECO:0000313" key="3">
    <source>
        <dbReference type="Proteomes" id="UP000375525"/>
    </source>
</evidence>
<dbReference type="EMBL" id="CABVIH010000023">
    <property type="protein sequence ID" value="VVP31155.1"/>
    <property type="molecule type" value="Genomic_DNA"/>
</dbReference>
<reference evidence="2 3" key="1">
    <citation type="submission" date="2019-09" db="EMBL/GenBank/DDBJ databases">
        <authorList>
            <person name="Chandra G."/>
            <person name="Truman W A."/>
        </authorList>
    </citation>
    <scope>NUCLEOTIDE SEQUENCE [LARGE SCALE GENOMIC DNA]</scope>
    <source>
        <strain evidence="2">PS880</strain>
    </source>
</reference>
<evidence type="ECO:0000259" key="1">
    <source>
        <dbReference type="Pfam" id="PF01526"/>
    </source>
</evidence>
<name>A0A5E7N224_PSEFL</name>
<sequence length="76" mass="8488">MVTNALVLWNTIYMQAALGQLKQQGEEALASDEARLSPLSHKHVNMLGHYSFTLAEQVSRGQLRPLKQPSEREDGP</sequence>
<accession>A0A5E7N224</accession>
<dbReference type="AlphaFoldDB" id="A0A5E7N224"/>
<organism evidence="2 3">
    <name type="scientific">Pseudomonas fluorescens</name>
    <dbReference type="NCBI Taxonomy" id="294"/>
    <lineage>
        <taxon>Bacteria</taxon>
        <taxon>Pseudomonadati</taxon>
        <taxon>Pseudomonadota</taxon>
        <taxon>Gammaproteobacteria</taxon>
        <taxon>Pseudomonadales</taxon>
        <taxon>Pseudomonadaceae</taxon>
        <taxon>Pseudomonas</taxon>
    </lineage>
</organism>
<proteinExistence type="predicted"/>
<gene>
    <name evidence="2" type="ORF">PS880_04346</name>
</gene>
<dbReference type="Pfam" id="PF01526">
    <property type="entry name" value="DDE_Tnp_Tn3"/>
    <property type="match status" value="1"/>
</dbReference>
<feature type="domain" description="Tn3 transposase DDE" evidence="1">
    <location>
        <begin position="1"/>
        <end position="50"/>
    </location>
</feature>
<evidence type="ECO:0000313" key="2">
    <source>
        <dbReference type="EMBL" id="VVP31155.1"/>
    </source>
</evidence>
<dbReference type="GO" id="GO:0006313">
    <property type="term" value="P:DNA transposition"/>
    <property type="evidence" value="ECO:0007669"/>
    <property type="project" value="InterPro"/>
</dbReference>